<keyword evidence="2" id="KW-1185">Reference proteome</keyword>
<organism evidence="1">
    <name type="scientific">Oryza punctata</name>
    <name type="common">Red rice</name>
    <dbReference type="NCBI Taxonomy" id="4537"/>
    <lineage>
        <taxon>Eukaryota</taxon>
        <taxon>Viridiplantae</taxon>
        <taxon>Streptophyta</taxon>
        <taxon>Embryophyta</taxon>
        <taxon>Tracheophyta</taxon>
        <taxon>Spermatophyta</taxon>
        <taxon>Magnoliopsida</taxon>
        <taxon>Liliopsida</taxon>
        <taxon>Poales</taxon>
        <taxon>Poaceae</taxon>
        <taxon>BOP clade</taxon>
        <taxon>Oryzoideae</taxon>
        <taxon>Oryzeae</taxon>
        <taxon>Oryzinae</taxon>
        <taxon>Oryza</taxon>
    </lineage>
</organism>
<evidence type="ECO:0000313" key="1">
    <source>
        <dbReference type="EnsemblPlants" id="OPUNC08G10380.1"/>
    </source>
</evidence>
<evidence type="ECO:0000313" key="2">
    <source>
        <dbReference type="Proteomes" id="UP000026962"/>
    </source>
</evidence>
<dbReference type="Gramene" id="OPUNC08G10380.1">
    <property type="protein sequence ID" value="OPUNC08G10380.1"/>
    <property type="gene ID" value="OPUNC08G10380"/>
</dbReference>
<proteinExistence type="predicted"/>
<sequence>MRRDFSTTVSAGYFTYFTGLGRGNSTMDLTDNSGSSMFFPTFFIASPAVSQSLAGAAMDLVSLTAVITAALSPFRQCLKVKTEGR</sequence>
<accession>A0A0E0LTY1</accession>
<reference evidence="1" key="2">
    <citation type="submission" date="2018-05" db="EMBL/GenBank/DDBJ databases">
        <title>OpunRS2 (Oryza punctata Reference Sequence Version 2).</title>
        <authorList>
            <person name="Zhang J."/>
            <person name="Kudrna D."/>
            <person name="Lee S."/>
            <person name="Talag J."/>
            <person name="Welchert J."/>
            <person name="Wing R.A."/>
        </authorList>
    </citation>
    <scope>NUCLEOTIDE SEQUENCE [LARGE SCALE GENOMIC DNA]</scope>
</reference>
<reference evidence="1" key="1">
    <citation type="submission" date="2015-04" db="UniProtKB">
        <authorList>
            <consortium name="EnsemblPlants"/>
        </authorList>
    </citation>
    <scope>IDENTIFICATION</scope>
</reference>
<name>A0A0E0LTY1_ORYPU</name>
<dbReference type="HOGENOM" id="CLU_2516583_0_0_1"/>
<dbReference type="AlphaFoldDB" id="A0A0E0LTY1"/>
<protein>
    <submittedName>
        <fullName evidence="1">Uncharacterized protein</fullName>
    </submittedName>
</protein>
<dbReference type="EnsemblPlants" id="OPUNC08G10380.1">
    <property type="protein sequence ID" value="OPUNC08G10380.1"/>
    <property type="gene ID" value="OPUNC08G10380"/>
</dbReference>
<dbReference type="Proteomes" id="UP000026962">
    <property type="component" value="Chromosome 8"/>
</dbReference>